<dbReference type="EMBL" id="CP060714">
    <property type="protein sequence ID" value="QNN56417.1"/>
    <property type="molecule type" value="Genomic_DNA"/>
</dbReference>
<dbReference type="InterPro" id="IPR021398">
    <property type="entry name" value="DUF3037"/>
</dbReference>
<sequence length="135" mass="14790">MDGYDLYDYAIVRVVPRVEREEFVNAGVILSCQKSGYLQAAIALPEARLLALDPDVDLDMIHRHLGSIVAICAGHPAGGPIAQLPMRARFHWLTAKRSSVIQMSPVHTGLSTHTDDALKRIMARMVLPLAPNVPV</sequence>
<protein>
    <submittedName>
        <fullName evidence="1">DUF3037 domain-containing protein</fullName>
    </submittedName>
</protein>
<reference evidence="1 2" key="1">
    <citation type="submission" date="2020-08" db="EMBL/GenBank/DDBJ databases">
        <title>Genome sequence of Diaphorobacter ruginosibacter DSM 27467T.</title>
        <authorList>
            <person name="Hyun D.-W."/>
            <person name="Bae J.-W."/>
        </authorList>
    </citation>
    <scope>NUCLEOTIDE SEQUENCE [LARGE SCALE GENOMIC DNA]</scope>
    <source>
        <strain evidence="1 2">DSM 27467</strain>
    </source>
</reference>
<dbReference type="Pfam" id="PF11236">
    <property type="entry name" value="DUF3037"/>
    <property type="match status" value="1"/>
</dbReference>
<keyword evidence="2" id="KW-1185">Reference proteome</keyword>
<dbReference type="AlphaFoldDB" id="A0A7G9RLE2"/>
<evidence type="ECO:0000313" key="2">
    <source>
        <dbReference type="Proteomes" id="UP000515811"/>
    </source>
</evidence>
<dbReference type="KEGG" id="drg:H9K76_17995"/>
<accession>A0A7G9RLE2</accession>
<proteinExistence type="predicted"/>
<evidence type="ECO:0000313" key="1">
    <source>
        <dbReference type="EMBL" id="QNN56417.1"/>
    </source>
</evidence>
<dbReference type="RefSeq" id="WP_187596683.1">
    <property type="nucleotide sequence ID" value="NZ_CP060714.1"/>
</dbReference>
<gene>
    <name evidence="1" type="ORF">H9K76_17995</name>
</gene>
<organism evidence="1 2">
    <name type="scientific">Diaphorobacter ruginosibacter</name>
    <dbReference type="NCBI Taxonomy" id="1715720"/>
    <lineage>
        <taxon>Bacteria</taxon>
        <taxon>Pseudomonadati</taxon>
        <taxon>Pseudomonadota</taxon>
        <taxon>Betaproteobacteria</taxon>
        <taxon>Burkholderiales</taxon>
        <taxon>Comamonadaceae</taxon>
        <taxon>Diaphorobacter</taxon>
    </lineage>
</organism>
<dbReference type="Proteomes" id="UP000515811">
    <property type="component" value="Chromosome"/>
</dbReference>
<name>A0A7G9RLE2_9BURK</name>